<dbReference type="OrthoDB" id="921763at2"/>
<proteinExistence type="inferred from homology"/>
<evidence type="ECO:0000256" key="9">
    <source>
        <dbReference type="ARBA" id="ARBA00023136"/>
    </source>
</evidence>
<evidence type="ECO:0000256" key="2">
    <source>
        <dbReference type="ARBA" id="ARBA00004141"/>
    </source>
</evidence>
<evidence type="ECO:0000313" key="13">
    <source>
        <dbReference type="Proteomes" id="UP000256779"/>
    </source>
</evidence>
<evidence type="ECO:0000256" key="1">
    <source>
        <dbReference type="ARBA" id="ARBA00001947"/>
    </source>
</evidence>
<keyword evidence="6" id="KW-0378">Hydrolase</keyword>
<dbReference type="GO" id="GO:0016020">
    <property type="term" value="C:membrane"/>
    <property type="evidence" value="ECO:0007669"/>
    <property type="project" value="UniProtKB-SubCell"/>
</dbReference>
<keyword evidence="4" id="KW-0645">Protease</keyword>
<evidence type="ECO:0000256" key="5">
    <source>
        <dbReference type="ARBA" id="ARBA00022692"/>
    </source>
</evidence>
<dbReference type="PANTHER" id="PTHR31412">
    <property type="entry name" value="ZINC METALLOPROTEASE EGY1"/>
    <property type="match status" value="1"/>
</dbReference>
<dbReference type="RefSeq" id="WP_115869022.1">
    <property type="nucleotide sequence ID" value="NZ_QREG01000015.1"/>
</dbReference>
<feature type="transmembrane region" description="Helical" evidence="10">
    <location>
        <begin position="118"/>
        <end position="141"/>
    </location>
</feature>
<evidence type="ECO:0000256" key="4">
    <source>
        <dbReference type="ARBA" id="ARBA00022670"/>
    </source>
</evidence>
<gene>
    <name evidence="12" type="ORF">C7460_11552</name>
</gene>
<feature type="transmembrane region" description="Helical" evidence="10">
    <location>
        <begin position="362"/>
        <end position="382"/>
    </location>
</feature>
<comment type="cofactor">
    <cofactor evidence="1">
        <name>Zn(2+)</name>
        <dbReference type="ChEBI" id="CHEBI:29105"/>
    </cofactor>
</comment>
<dbReference type="CDD" id="cd06160">
    <property type="entry name" value="S2P-M50_like_2"/>
    <property type="match status" value="1"/>
</dbReference>
<keyword evidence="9 10" id="KW-0472">Membrane</keyword>
<evidence type="ECO:0000256" key="6">
    <source>
        <dbReference type="ARBA" id="ARBA00022801"/>
    </source>
</evidence>
<keyword evidence="13" id="KW-1185">Reference proteome</keyword>
<feature type="transmembrane region" description="Helical" evidence="10">
    <location>
        <begin position="248"/>
        <end position="267"/>
    </location>
</feature>
<evidence type="ECO:0000256" key="7">
    <source>
        <dbReference type="ARBA" id="ARBA00022946"/>
    </source>
</evidence>
<evidence type="ECO:0000259" key="11">
    <source>
        <dbReference type="Pfam" id="PF02163"/>
    </source>
</evidence>
<feature type="transmembrane region" description="Helical" evidence="10">
    <location>
        <begin position="85"/>
        <end position="106"/>
    </location>
</feature>
<comment type="caution">
    <text evidence="12">The sequence shown here is derived from an EMBL/GenBank/DDBJ whole genome shotgun (WGS) entry which is preliminary data.</text>
</comment>
<dbReference type="AlphaFoldDB" id="A0A3D9L1Q8"/>
<feature type="domain" description="Peptidase M50" evidence="11">
    <location>
        <begin position="55"/>
        <end position="251"/>
    </location>
</feature>
<feature type="transmembrane region" description="Helical" evidence="10">
    <location>
        <begin position="279"/>
        <end position="295"/>
    </location>
</feature>
<dbReference type="EMBL" id="QREG01000015">
    <property type="protein sequence ID" value="RED96163.1"/>
    <property type="molecule type" value="Genomic_DNA"/>
</dbReference>
<dbReference type="GO" id="GO:0006508">
    <property type="term" value="P:proteolysis"/>
    <property type="evidence" value="ECO:0007669"/>
    <property type="project" value="UniProtKB-KW"/>
</dbReference>
<dbReference type="PANTHER" id="PTHR31412:SF0">
    <property type="entry name" value="ZINC METALLOPROTEASE EGY1, CHLOROPLASTIC-RELATED"/>
    <property type="match status" value="1"/>
</dbReference>
<evidence type="ECO:0000313" key="12">
    <source>
        <dbReference type="EMBL" id="RED96163.1"/>
    </source>
</evidence>
<evidence type="ECO:0000256" key="10">
    <source>
        <dbReference type="SAM" id="Phobius"/>
    </source>
</evidence>
<sequence>MTKRTKQLLLHLGLFVLTLIATTLAGTEWMYSKYLFWVEEDVRMTWQDFFGGLHFSLPFLLILTVHEFGHYFTARYHKINVTLPYYIPMWLGFILAPSFGTMGAFIKIKDRIYSLKHYFDVGVSGPLAGFVIALGVIWYGFTHLPEPEYIYQIHPEYEQYGANYADHVYEEEGMVTFRFGDNIIYWFFENYVADPERMPHPNEIIHYPYLLAGYLALFFTALNLLPIGQLDGGHILFGLLGAKNHWKVSQALFTIFVFYAGLGVVSIADLPSTGTGDMLNYLLLMGAYIYFLYACTHSMFPAKQSRWLFATVIFTAQFVVHTAFDITGYSGWMLFALMLGRFLGIQHPPVIDRTPLSSGRKVLGWIALIVFILSFSPEPFILEFE</sequence>
<keyword evidence="8 10" id="KW-1133">Transmembrane helix</keyword>
<dbReference type="InterPro" id="IPR044838">
    <property type="entry name" value="EGY1-like"/>
</dbReference>
<reference evidence="12 13" key="1">
    <citation type="submission" date="2018-07" db="EMBL/GenBank/DDBJ databases">
        <title>Genomic Encyclopedia of Type Strains, Phase IV (KMG-IV): sequencing the most valuable type-strain genomes for metagenomic binning, comparative biology and taxonomic classification.</title>
        <authorList>
            <person name="Goeker M."/>
        </authorList>
    </citation>
    <scope>NUCLEOTIDE SEQUENCE [LARGE SCALE GENOMIC DNA]</scope>
    <source>
        <strain evidence="12 13">DSM 4134</strain>
    </source>
</reference>
<accession>A0A3D9L1Q8</accession>
<feature type="transmembrane region" description="Helical" evidence="10">
    <location>
        <begin position="307"/>
        <end position="324"/>
    </location>
</feature>
<dbReference type="Pfam" id="PF02163">
    <property type="entry name" value="Peptidase_M50"/>
    <property type="match status" value="1"/>
</dbReference>
<evidence type="ECO:0000256" key="3">
    <source>
        <dbReference type="ARBA" id="ARBA00007931"/>
    </source>
</evidence>
<dbReference type="Proteomes" id="UP000256779">
    <property type="component" value="Unassembled WGS sequence"/>
</dbReference>
<feature type="transmembrane region" description="Helical" evidence="10">
    <location>
        <begin position="207"/>
        <end position="227"/>
    </location>
</feature>
<name>A0A3D9L1Q8_MARFU</name>
<keyword evidence="7" id="KW-0809">Transit peptide</keyword>
<comment type="similarity">
    <text evidence="3">Belongs to the peptidase M50B family.</text>
</comment>
<evidence type="ECO:0000256" key="8">
    <source>
        <dbReference type="ARBA" id="ARBA00022989"/>
    </source>
</evidence>
<protein>
    <submittedName>
        <fullName evidence="12">Peptidase M50-like protein</fullName>
    </submittedName>
</protein>
<comment type="subcellular location">
    <subcellularLocation>
        <location evidence="2">Membrane</location>
        <topology evidence="2">Multi-pass membrane protein</topology>
    </subcellularLocation>
</comment>
<organism evidence="12 13">
    <name type="scientific">Marinoscillum furvescens DSM 4134</name>
    <dbReference type="NCBI Taxonomy" id="1122208"/>
    <lineage>
        <taxon>Bacteria</taxon>
        <taxon>Pseudomonadati</taxon>
        <taxon>Bacteroidota</taxon>
        <taxon>Cytophagia</taxon>
        <taxon>Cytophagales</taxon>
        <taxon>Reichenbachiellaceae</taxon>
        <taxon>Marinoscillum</taxon>
    </lineage>
</organism>
<dbReference type="GO" id="GO:0008233">
    <property type="term" value="F:peptidase activity"/>
    <property type="evidence" value="ECO:0007669"/>
    <property type="project" value="UniProtKB-KW"/>
</dbReference>
<dbReference type="InterPro" id="IPR008915">
    <property type="entry name" value="Peptidase_M50"/>
</dbReference>
<keyword evidence="5 10" id="KW-0812">Transmembrane</keyword>